<feature type="non-terminal residue" evidence="3">
    <location>
        <position position="1"/>
    </location>
</feature>
<dbReference type="SUPFAM" id="SSF81271">
    <property type="entry name" value="TGS-like"/>
    <property type="match status" value="1"/>
</dbReference>
<comment type="caution">
    <text evidence="3">The sequence shown here is derived from an EMBL/GenBank/DDBJ whole genome shotgun (WGS) entry which is preliminary data.</text>
</comment>
<feature type="domain" description="TGS" evidence="2">
    <location>
        <begin position="24"/>
        <end position="67"/>
    </location>
</feature>
<evidence type="ECO:0000259" key="2">
    <source>
        <dbReference type="PROSITE" id="PS51880"/>
    </source>
</evidence>
<evidence type="ECO:0000256" key="1">
    <source>
        <dbReference type="ARBA" id="ARBA00007476"/>
    </source>
</evidence>
<dbReference type="PANTHER" id="PTHR43061">
    <property type="entry name" value="GTP DIPHOSPHOKINASE RSH1, CHLOROPLASTIC-RELATED"/>
    <property type="match status" value="1"/>
</dbReference>
<keyword evidence="3" id="KW-0560">Oxidoreductase</keyword>
<keyword evidence="3" id="KW-0575">Peroxidase</keyword>
<proteinExistence type="inferred from homology"/>
<dbReference type="GO" id="GO:0004601">
    <property type="term" value="F:peroxidase activity"/>
    <property type="evidence" value="ECO:0007669"/>
    <property type="project" value="UniProtKB-KW"/>
</dbReference>
<protein>
    <submittedName>
        <fullName evidence="3">Thiol peroxidase</fullName>
    </submittedName>
</protein>
<organism evidence="3">
    <name type="scientific">human gut metagenome</name>
    <dbReference type="NCBI Taxonomy" id="408170"/>
    <lineage>
        <taxon>unclassified sequences</taxon>
        <taxon>metagenomes</taxon>
        <taxon>organismal metagenomes</taxon>
    </lineage>
</organism>
<dbReference type="InterPro" id="IPR004095">
    <property type="entry name" value="TGS"/>
</dbReference>
<sequence>MELQDQADDAKEFVDTVKENYLAEEIYVFTPDGAVRSLPKDSGPIDFAYEIHTKIGEKATGAKVNGR</sequence>
<name>W1XTJ5_9ZZZZ</name>
<dbReference type="FunFam" id="3.10.20.30:FF:000002">
    <property type="entry name" value="GTP pyrophosphokinase (RelA/SpoT)"/>
    <property type="match status" value="1"/>
</dbReference>
<comment type="similarity">
    <text evidence="1">Belongs to the RelA/SpoT family.</text>
</comment>
<dbReference type="InterPro" id="IPR012675">
    <property type="entry name" value="Beta-grasp_dom_sf"/>
</dbReference>
<dbReference type="AlphaFoldDB" id="W1XTJ5"/>
<accession>W1XTJ5</accession>
<reference evidence="3" key="1">
    <citation type="submission" date="2013-12" db="EMBL/GenBank/DDBJ databases">
        <title>A Varibaculum cambriense genome reconstructed from a premature infant gut community with otherwise low bacterial novelty that shifts toward anaerobic metabolism during the third week of life.</title>
        <authorList>
            <person name="Brown C.T."/>
            <person name="Sharon I."/>
            <person name="Thomas B.C."/>
            <person name="Castelle C.J."/>
            <person name="Morowitz M.J."/>
            <person name="Banfield J.F."/>
        </authorList>
    </citation>
    <scope>NUCLEOTIDE SEQUENCE</scope>
</reference>
<dbReference type="Gene3D" id="3.10.20.30">
    <property type="match status" value="1"/>
</dbReference>
<feature type="non-terminal residue" evidence="3">
    <location>
        <position position="67"/>
    </location>
</feature>
<dbReference type="PROSITE" id="PS51880">
    <property type="entry name" value="TGS"/>
    <property type="match status" value="1"/>
</dbReference>
<evidence type="ECO:0000313" key="3">
    <source>
        <dbReference type="EMBL" id="ETJ33562.1"/>
    </source>
</evidence>
<dbReference type="PANTHER" id="PTHR43061:SF1">
    <property type="entry name" value="GTP DIPHOSPHOKINASE RSH1, CHLOROPLASTIC-RELATED"/>
    <property type="match status" value="1"/>
</dbReference>
<dbReference type="InterPro" id="IPR012676">
    <property type="entry name" value="TGS-like"/>
</dbReference>
<dbReference type="Pfam" id="PF02824">
    <property type="entry name" value="TGS"/>
    <property type="match status" value="1"/>
</dbReference>
<gene>
    <name evidence="3" type="ORF">Q604_UNBC11987G0001</name>
</gene>
<dbReference type="EMBL" id="AZMM01011987">
    <property type="protein sequence ID" value="ETJ33562.1"/>
    <property type="molecule type" value="Genomic_DNA"/>
</dbReference>